<dbReference type="GO" id="GO:0003746">
    <property type="term" value="F:translation elongation factor activity"/>
    <property type="evidence" value="ECO:0007669"/>
    <property type="project" value="UniProtKB-KW"/>
</dbReference>
<dbReference type="SUPFAM" id="SSF52540">
    <property type="entry name" value="P-loop containing nucleoside triphosphate hydrolases"/>
    <property type="match status" value="1"/>
</dbReference>
<evidence type="ECO:0000259" key="2">
    <source>
        <dbReference type="PROSITE" id="PS51722"/>
    </source>
</evidence>
<feature type="compositionally biased region" description="Polar residues" evidence="1">
    <location>
        <begin position="149"/>
        <end position="166"/>
    </location>
</feature>
<dbReference type="EMBL" id="GG663919">
    <property type="protein sequence ID" value="KNC35781.1"/>
    <property type="molecule type" value="Genomic_DNA"/>
</dbReference>
<dbReference type="NCBIfam" id="TIGR00231">
    <property type="entry name" value="small_GTP"/>
    <property type="match status" value="1"/>
</dbReference>
<dbReference type="InterPro" id="IPR000795">
    <property type="entry name" value="T_Tr_GTP-bd_dom"/>
</dbReference>
<proteinExistence type="predicted"/>
<dbReference type="Gene3D" id="3.40.50.300">
    <property type="entry name" value="P-loop containing nucleotide triphosphate hydrolases"/>
    <property type="match status" value="1"/>
</dbReference>
<protein>
    <submittedName>
        <fullName evidence="3">Elongation factor 2</fullName>
    </submittedName>
</protein>
<dbReference type="PROSITE" id="PS51722">
    <property type="entry name" value="G_TR_2"/>
    <property type="match status" value="1"/>
</dbReference>
<reference evidence="4" key="1">
    <citation type="submission" date="2015-07" db="EMBL/GenBank/DDBJ databases">
        <title>Annotation of Plasmodium falciparum RAJ116.</title>
        <authorList>
            <consortium name="The Broad Institute Genome Sequencing Platform"/>
            <person name="Volkman S.K."/>
            <person name="Neafsey D.E."/>
            <person name="Dash A.P."/>
            <person name="Chitnis C.E."/>
            <person name="Hartl D.L."/>
            <person name="Young S.K."/>
            <person name="Zeng Q."/>
            <person name="Koehrsen M."/>
            <person name="Alvarado L."/>
            <person name="Berlin A."/>
            <person name="Borenstein D."/>
            <person name="Chapman S.B."/>
            <person name="Chen Z."/>
            <person name="Engels R."/>
            <person name="Freedman E."/>
            <person name="Gellesch M."/>
            <person name="Goldberg J."/>
            <person name="Griggs A."/>
            <person name="Gujja S."/>
            <person name="Heilman E.R."/>
            <person name="Heiman D.I."/>
            <person name="Howarth C."/>
            <person name="Jen D."/>
            <person name="Larson L."/>
            <person name="Mehta T."/>
            <person name="Neiman D."/>
            <person name="Park D."/>
            <person name="Pearson M."/>
            <person name="Roberts A."/>
            <person name="Saif S."/>
            <person name="Shea T."/>
            <person name="Shenoy N."/>
            <person name="Sisk P."/>
            <person name="Stolte C."/>
            <person name="Sykes S."/>
            <person name="Walk T."/>
            <person name="White J."/>
            <person name="Yandava C."/>
            <person name="Haas B."/>
            <person name="Henn M.R."/>
            <person name="Nusbaum C."/>
            <person name="Birren B."/>
        </authorList>
    </citation>
    <scope>NUCLEOTIDE SEQUENCE [LARGE SCALE GENOMIC DNA]</scope>
    <source>
        <strain evidence="4">RAJ116</strain>
    </source>
</reference>
<dbReference type="PANTHER" id="PTHR42908">
    <property type="entry name" value="TRANSLATION ELONGATION FACTOR-RELATED"/>
    <property type="match status" value="1"/>
</dbReference>
<evidence type="ECO:0000256" key="1">
    <source>
        <dbReference type="SAM" id="MobiDB-lite"/>
    </source>
</evidence>
<dbReference type="InterPro" id="IPR027417">
    <property type="entry name" value="P-loop_NTPase"/>
</dbReference>
<reference evidence="4" key="2">
    <citation type="submission" date="2015-07" db="EMBL/GenBank/DDBJ databases">
        <title>The genome sequence of Plasmodium falciparum RAJ116.</title>
        <authorList>
            <consortium name="The Broad Institute Genome Sequencing Platform"/>
            <person name="Volkman S.K."/>
            <person name="Neafsey D.E."/>
            <person name="Dash A.P."/>
            <person name="Chitnis C.E."/>
            <person name="Hartl D.L."/>
            <person name="Young S.K."/>
            <person name="Kodira C.D."/>
            <person name="Zeng Q."/>
            <person name="Koehrsen M."/>
            <person name="Godfrey P."/>
            <person name="Alvarado L."/>
            <person name="Berlin A."/>
            <person name="Borenstein D."/>
            <person name="Chen Z."/>
            <person name="Engels R."/>
            <person name="Freedman E."/>
            <person name="Gellesch M."/>
            <person name="Goldberg J."/>
            <person name="Griggs A."/>
            <person name="Gujja S."/>
            <person name="Heiman D."/>
            <person name="Hepburn T."/>
            <person name="Howarth C."/>
            <person name="Jen D."/>
            <person name="Larson L."/>
            <person name="Lewis B."/>
            <person name="Mehta T."/>
            <person name="Park D."/>
            <person name="Pearson M."/>
            <person name="Roberts A."/>
            <person name="Saif S."/>
            <person name="Shea T."/>
            <person name="Shenoy N."/>
            <person name="Sisk P."/>
            <person name="Stolte C."/>
            <person name="Sykes S."/>
            <person name="Walk T."/>
            <person name="White J."/>
            <person name="Yandava C."/>
            <person name="Wirth D.F."/>
            <person name="Nusbaum C."/>
            <person name="Birren B."/>
        </authorList>
    </citation>
    <scope>NUCLEOTIDE SEQUENCE [LARGE SCALE GENOMIC DNA]</scope>
    <source>
        <strain evidence="4">RAJ116</strain>
    </source>
</reference>
<keyword evidence="3" id="KW-0251">Elongation factor</keyword>
<dbReference type="GO" id="GO:0042256">
    <property type="term" value="P:cytosolic ribosome assembly"/>
    <property type="evidence" value="ECO:0007669"/>
    <property type="project" value="TreeGrafter"/>
</dbReference>
<name>A0A0L0CU70_PLAFA</name>
<feature type="domain" description="Tr-type G" evidence="2">
    <location>
        <begin position="11"/>
        <end position="277"/>
    </location>
</feature>
<dbReference type="AlphaFoldDB" id="A0A0L0CU70"/>
<organism evidence="3 4">
    <name type="scientific">Plasmodium falciparum RAJ116</name>
    <dbReference type="NCBI Taxonomy" id="580058"/>
    <lineage>
        <taxon>Eukaryota</taxon>
        <taxon>Sar</taxon>
        <taxon>Alveolata</taxon>
        <taxon>Apicomplexa</taxon>
        <taxon>Aconoidasida</taxon>
        <taxon>Haemosporida</taxon>
        <taxon>Plasmodiidae</taxon>
        <taxon>Plasmodium</taxon>
        <taxon>Plasmodium (Laverania)</taxon>
    </lineage>
</organism>
<dbReference type="InterPro" id="IPR005225">
    <property type="entry name" value="Small_GTP-bd"/>
</dbReference>
<feature type="compositionally biased region" description="Low complexity" evidence="1">
    <location>
        <begin position="179"/>
        <end position="190"/>
    </location>
</feature>
<dbReference type="OrthoDB" id="364892at2759"/>
<evidence type="ECO:0000313" key="4">
    <source>
        <dbReference type="Proteomes" id="UP000054566"/>
    </source>
</evidence>
<dbReference type="Pfam" id="PF00009">
    <property type="entry name" value="GTP_EFTU"/>
    <property type="match status" value="2"/>
</dbReference>
<feature type="compositionally biased region" description="Basic and acidic residues" evidence="1">
    <location>
        <begin position="167"/>
        <end position="178"/>
    </location>
</feature>
<accession>A0A0L0CU70</accession>
<dbReference type="GO" id="GO:0003924">
    <property type="term" value="F:GTPase activity"/>
    <property type="evidence" value="ECO:0007669"/>
    <property type="project" value="InterPro"/>
</dbReference>
<gene>
    <name evidence="3" type="ORF">PFLG_00721</name>
</gene>
<sequence length="277" mass="31654">MDFIKHLSDNDKIRNICILAHVDHGKTTLVDNLISSNKIISEKNIGKIKYLDSREDEQKRQITMKSSSILLKHIYNKDYLKDMLIENKDKNKKNNNLNNNNGIYNEHAVERNIDNKIKDNIKSNDIKSNDIQSNDIQSNDKQSNDKQSNDIQSNDIQSNDIQSNDKQSNDKQSNDIKSSDNIINSDNINSGQNIPKEEKNNMDTFSINIIDTPGHVDFSSEVSTCIRICDGALILVDCIEGLCSQTKIVLRQSWKEMIKTILVINKIDKLITKKKYG</sequence>
<dbReference type="GO" id="GO:1990904">
    <property type="term" value="C:ribonucleoprotein complex"/>
    <property type="evidence" value="ECO:0007669"/>
    <property type="project" value="TreeGrafter"/>
</dbReference>
<feature type="region of interest" description="Disordered" evidence="1">
    <location>
        <begin position="124"/>
        <end position="198"/>
    </location>
</feature>
<dbReference type="PANTHER" id="PTHR42908:SF3">
    <property type="entry name" value="ELONGATION FACTOR-LIKE GTPASE 1"/>
    <property type="match status" value="1"/>
</dbReference>
<keyword evidence="3" id="KW-0648">Protein biosynthesis</keyword>
<dbReference type="GO" id="GO:0005525">
    <property type="term" value="F:GTP binding"/>
    <property type="evidence" value="ECO:0007669"/>
    <property type="project" value="InterPro"/>
</dbReference>
<evidence type="ECO:0000313" key="3">
    <source>
        <dbReference type="EMBL" id="KNC35781.1"/>
    </source>
</evidence>
<dbReference type="Proteomes" id="UP000054566">
    <property type="component" value="Unassembled WGS sequence"/>
</dbReference>
<feature type="compositionally biased region" description="Polar residues" evidence="1">
    <location>
        <begin position="132"/>
        <end position="141"/>
    </location>
</feature>
<dbReference type="GO" id="GO:0005829">
    <property type="term" value="C:cytosol"/>
    <property type="evidence" value="ECO:0007669"/>
    <property type="project" value="TreeGrafter"/>
</dbReference>
<dbReference type="GO" id="GO:0043022">
    <property type="term" value="F:ribosome binding"/>
    <property type="evidence" value="ECO:0007669"/>
    <property type="project" value="TreeGrafter"/>
</dbReference>